<dbReference type="Gene3D" id="2.180.10.10">
    <property type="entry name" value="RHS repeat-associated core"/>
    <property type="match status" value="1"/>
</dbReference>
<dbReference type="RefSeq" id="WP_149073928.1">
    <property type="nucleotide sequence ID" value="NZ_CP043329.1"/>
</dbReference>
<accession>A0A5C0VG16</accession>
<evidence type="ECO:0000313" key="2">
    <source>
        <dbReference type="Proteomes" id="UP000323653"/>
    </source>
</evidence>
<dbReference type="PANTHER" id="PTHR32305:SF15">
    <property type="entry name" value="PROTEIN RHSA-RELATED"/>
    <property type="match status" value="1"/>
</dbReference>
<protein>
    <submittedName>
        <fullName evidence="1">RHS repeat-associated core domain-containing protein</fullName>
    </submittedName>
</protein>
<keyword evidence="2" id="KW-1185">Reference proteome</keyword>
<dbReference type="InterPro" id="IPR022385">
    <property type="entry name" value="Rhs_assc_core"/>
</dbReference>
<dbReference type="EMBL" id="CP043329">
    <property type="protein sequence ID" value="QEK50832.1"/>
    <property type="molecule type" value="Genomic_DNA"/>
</dbReference>
<reference evidence="1 2" key="1">
    <citation type="submission" date="2019-08" db="EMBL/GenBank/DDBJ databases">
        <title>Pedobacter sp. nov., isolated from Han river, South Korea.</title>
        <authorList>
            <person name="Lee D.-H."/>
            <person name="Kim Y.-S."/>
            <person name="Hwang E.-M."/>
            <person name="Le Tran T.C."/>
            <person name="Cha C.-J."/>
        </authorList>
    </citation>
    <scope>NUCLEOTIDE SEQUENCE [LARGE SCALE GENOMIC DNA]</scope>
    <source>
        <strain evidence="1 2">CJ43</strain>
    </source>
</reference>
<dbReference type="AlphaFoldDB" id="A0A5C0VG16"/>
<dbReference type="NCBIfam" id="TIGR03696">
    <property type="entry name" value="Rhs_assc_core"/>
    <property type="match status" value="1"/>
</dbReference>
<dbReference type="InterPro" id="IPR050708">
    <property type="entry name" value="T6SS_VgrG/RHS"/>
</dbReference>
<dbReference type="PANTHER" id="PTHR32305">
    <property type="match status" value="1"/>
</dbReference>
<organism evidence="1 2">
    <name type="scientific">Pedobacter aquae</name>
    <dbReference type="NCBI Taxonomy" id="2605747"/>
    <lineage>
        <taxon>Bacteria</taxon>
        <taxon>Pseudomonadati</taxon>
        <taxon>Bacteroidota</taxon>
        <taxon>Sphingobacteriia</taxon>
        <taxon>Sphingobacteriales</taxon>
        <taxon>Sphingobacteriaceae</taxon>
        <taxon>Pedobacter</taxon>
    </lineage>
</organism>
<gene>
    <name evidence="1" type="ORF">FYC62_03455</name>
</gene>
<proteinExistence type="predicted"/>
<evidence type="ECO:0000313" key="1">
    <source>
        <dbReference type="EMBL" id="QEK50832.1"/>
    </source>
</evidence>
<sequence>MITDAAGNIAEKRQFDAWGNIVKLENGNGVPLSAFVILDRGYTGHEHLLGVGLIHMNGRLYDPKLHRFLQPDNYVQDPYNSQNFNRYGYVYNNPLSHVDPSGEIVWFVPALIFIAKAAATGAAIAAVGYTASVALSPGGFNNWDWGQFGKSVGIGAISGVVTGGIGEVFGHAAGSFLNEVGRAATHGFANGVISEFTGGDFMQGFLSGGLGSLAGSGFQAWGGDFAKSFGGTVGFSALAGGVGAELSGGDFWRGAATGATVATLNHFGGKVLGNDKKKSQQKKSATEKTEEIAGGAGIYAKTKEALLEIAKSEGDLGKAGEYTLKTAKWMGRASGFTQVGTSFYELRNSGFQSHGAWAKFGVSVLSLTKLNPYVSIGLGVLDASGGTKWIYNKIDTYAK</sequence>
<name>A0A5C0VG16_9SPHI</name>
<dbReference type="KEGG" id="pej:FYC62_03455"/>
<dbReference type="Proteomes" id="UP000323653">
    <property type="component" value="Chromosome"/>
</dbReference>